<gene>
    <name evidence="3" type="ORF">LLUT_LOCUS7641</name>
</gene>
<dbReference type="InterPro" id="IPR008889">
    <property type="entry name" value="VQ"/>
</dbReference>
<keyword evidence="4" id="KW-1185">Reference proteome</keyword>
<feature type="compositionally biased region" description="Low complexity" evidence="1">
    <location>
        <begin position="1"/>
        <end position="13"/>
    </location>
</feature>
<feature type="compositionally biased region" description="Basic residues" evidence="1">
    <location>
        <begin position="144"/>
        <end position="153"/>
    </location>
</feature>
<dbReference type="PANTHER" id="PTHR33179">
    <property type="entry name" value="VQ MOTIF-CONTAINING PROTEIN"/>
    <property type="match status" value="1"/>
</dbReference>
<accession>A0AAV1WCA3</accession>
<evidence type="ECO:0000313" key="3">
    <source>
        <dbReference type="EMBL" id="CAL0306581.1"/>
    </source>
</evidence>
<dbReference type="Proteomes" id="UP001497480">
    <property type="component" value="Unassembled WGS sequence"/>
</dbReference>
<comment type="caution">
    <text evidence="3">The sequence shown here is derived from an EMBL/GenBank/DDBJ whole genome shotgun (WGS) entry which is preliminary data.</text>
</comment>
<evidence type="ECO:0000256" key="1">
    <source>
        <dbReference type="SAM" id="MobiDB-lite"/>
    </source>
</evidence>
<dbReference type="AlphaFoldDB" id="A0AAV1WCA3"/>
<dbReference type="EMBL" id="CAXHTB010000005">
    <property type="protein sequence ID" value="CAL0306581.1"/>
    <property type="molecule type" value="Genomic_DNA"/>
</dbReference>
<feature type="compositionally biased region" description="Polar residues" evidence="1">
    <location>
        <begin position="19"/>
        <end position="29"/>
    </location>
</feature>
<evidence type="ECO:0000313" key="4">
    <source>
        <dbReference type="Proteomes" id="UP001497480"/>
    </source>
</evidence>
<dbReference type="PANTHER" id="PTHR33179:SF4">
    <property type="entry name" value="VQ MOTIF-CONTAINING PROTEIN"/>
    <property type="match status" value="1"/>
</dbReference>
<reference evidence="3 4" key="1">
    <citation type="submission" date="2024-03" db="EMBL/GenBank/DDBJ databases">
        <authorList>
            <person name="Martinez-Hernandez J."/>
        </authorList>
    </citation>
    <scope>NUCLEOTIDE SEQUENCE [LARGE SCALE GENOMIC DNA]</scope>
</reference>
<feature type="region of interest" description="Disordered" evidence="1">
    <location>
        <begin position="1"/>
        <end position="43"/>
    </location>
</feature>
<organism evidence="3 4">
    <name type="scientific">Lupinus luteus</name>
    <name type="common">European yellow lupine</name>
    <dbReference type="NCBI Taxonomy" id="3873"/>
    <lineage>
        <taxon>Eukaryota</taxon>
        <taxon>Viridiplantae</taxon>
        <taxon>Streptophyta</taxon>
        <taxon>Embryophyta</taxon>
        <taxon>Tracheophyta</taxon>
        <taxon>Spermatophyta</taxon>
        <taxon>Magnoliopsida</taxon>
        <taxon>eudicotyledons</taxon>
        <taxon>Gunneridae</taxon>
        <taxon>Pentapetalae</taxon>
        <taxon>rosids</taxon>
        <taxon>fabids</taxon>
        <taxon>Fabales</taxon>
        <taxon>Fabaceae</taxon>
        <taxon>Papilionoideae</taxon>
        <taxon>50 kb inversion clade</taxon>
        <taxon>genistoids sensu lato</taxon>
        <taxon>core genistoids</taxon>
        <taxon>Genisteae</taxon>
        <taxon>Lupinus</taxon>
    </lineage>
</organism>
<feature type="region of interest" description="Disordered" evidence="1">
    <location>
        <begin position="132"/>
        <end position="157"/>
    </location>
</feature>
<feature type="domain" description="VQ" evidence="2">
    <location>
        <begin position="154"/>
        <end position="181"/>
    </location>
</feature>
<sequence length="402" mass="43789">MDSGNSSSSLQSSNGGGDESSSFFAFLNNNPPPQAPTPFSISTNHNMFETLSSYLDPTQPSSSSLLNLDMMWSKNHRSEPNLTHLPCSSPSLHNQETSLSREASFSAFHHNTNLLTQGGGSRGLVSSSASAAINNDQGHNLVRNPKKRSRASRRAPTTVLTTDTTNFRAMVQEFTGIPAPPFTSHFPRTRLNLFAPLHHASSTIPSTSTLLDPSFLLRPFAHKFQQHPFPPSSSSTLLLASNNNSTNSTAINYPLNFNNMHNNNLNILTFQNTNTLQQPPPQQPSLEIPIPSDGYIKMGVLEEIGLRHADINNNYTNISGLHQQKIQNMAPSGNNNLSTSASSMDQWPHKTDTVLTNGKVQHFTSASSLSDFHGEKLPRSTTTVAAARGEGMVESWINCSSH</sequence>
<proteinExistence type="predicted"/>
<evidence type="ECO:0000259" key="2">
    <source>
        <dbReference type="Pfam" id="PF05678"/>
    </source>
</evidence>
<dbReference type="InterPro" id="IPR039609">
    <property type="entry name" value="VQ_15/22"/>
</dbReference>
<name>A0AAV1WCA3_LUPLU</name>
<protein>
    <recommendedName>
        <fullName evidence="2">VQ domain-containing protein</fullName>
    </recommendedName>
</protein>
<dbReference type="Pfam" id="PF05678">
    <property type="entry name" value="VQ"/>
    <property type="match status" value="1"/>
</dbReference>